<reference evidence="6" key="1">
    <citation type="submission" date="2025-08" db="UniProtKB">
        <authorList>
            <consortium name="RefSeq"/>
        </authorList>
    </citation>
    <scope>IDENTIFICATION</scope>
</reference>
<evidence type="ECO:0000256" key="2">
    <source>
        <dbReference type="SAM" id="Phobius"/>
    </source>
</evidence>
<dbReference type="GeneID" id="114428583"/>
<dbReference type="GO" id="GO:0009897">
    <property type="term" value="C:external side of plasma membrane"/>
    <property type="evidence" value="ECO:0007669"/>
    <property type="project" value="TreeGrafter"/>
</dbReference>
<keyword evidence="3" id="KW-0732">Signal</keyword>
<dbReference type="PANTHER" id="PTHR11422:SF5">
    <property type="entry name" value="DIVERSE IMMUNOGLOBULIN DOMAIN-CONTAINING PROTEIN 1.1 ISOFORM X1-RELATED"/>
    <property type="match status" value="1"/>
</dbReference>
<evidence type="ECO:0000256" key="3">
    <source>
        <dbReference type="SAM" id="SignalP"/>
    </source>
</evidence>
<dbReference type="PROSITE" id="PS50835">
    <property type="entry name" value="IG_LIKE"/>
    <property type="match status" value="2"/>
</dbReference>
<protein>
    <submittedName>
        <fullName evidence="6">Uncharacterized protein LOC114428583</fullName>
    </submittedName>
</protein>
<dbReference type="SMART" id="SM00409">
    <property type="entry name" value="IG"/>
    <property type="match status" value="1"/>
</dbReference>
<dbReference type="GO" id="GO:0042289">
    <property type="term" value="F:MHC class II protein binding"/>
    <property type="evidence" value="ECO:0007669"/>
    <property type="project" value="TreeGrafter"/>
</dbReference>
<dbReference type="OrthoDB" id="8936750at2759"/>
<proteinExistence type="predicted"/>
<evidence type="ECO:0000259" key="4">
    <source>
        <dbReference type="PROSITE" id="PS50835"/>
    </source>
</evidence>
<keyword evidence="2" id="KW-0812">Transmembrane</keyword>
<feature type="chain" id="PRO_5028118625" evidence="3">
    <location>
        <begin position="25"/>
        <end position="362"/>
    </location>
</feature>
<feature type="domain" description="Ig-like" evidence="4">
    <location>
        <begin position="117"/>
        <end position="211"/>
    </location>
</feature>
<feature type="signal peptide" evidence="3">
    <location>
        <begin position="1"/>
        <end position="24"/>
    </location>
</feature>
<feature type="transmembrane region" description="Helical" evidence="2">
    <location>
        <begin position="250"/>
        <end position="271"/>
    </location>
</feature>
<dbReference type="GO" id="GO:0045121">
    <property type="term" value="C:membrane raft"/>
    <property type="evidence" value="ECO:0007669"/>
    <property type="project" value="TreeGrafter"/>
</dbReference>
<dbReference type="InterPro" id="IPR003599">
    <property type="entry name" value="Ig_sub"/>
</dbReference>
<dbReference type="InterPro" id="IPR007110">
    <property type="entry name" value="Ig-like_dom"/>
</dbReference>
<keyword evidence="2" id="KW-0472">Membrane</keyword>
<dbReference type="PANTHER" id="PTHR11422">
    <property type="entry name" value="T-CELL SURFACE GLYCOPROTEIN CD4"/>
    <property type="match status" value="1"/>
</dbReference>
<dbReference type="GO" id="GO:0070374">
    <property type="term" value="P:positive regulation of ERK1 and ERK2 cascade"/>
    <property type="evidence" value="ECO:0007669"/>
    <property type="project" value="TreeGrafter"/>
</dbReference>
<dbReference type="Pfam" id="PF07686">
    <property type="entry name" value="V-set"/>
    <property type="match status" value="1"/>
</dbReference>
<feature type="region of interest" description="Disordered" evidence="1">
    <location>
        <begin position="213"/>
        <end position="243"/>
    </location>
</feature>
<keyword evidence="2" id="KW-1133">Transmembrane helix</keyword>
<feature type="region of interest" description="Disordered" evidence="1">
    <location>
        <begin position="340"/>
        <end position="362"/>
    </location>
</feature>
<dbReference type="Gene3D" id="2.60.40.10">
    <property type="entry name" value="Immunoglobulins"/>
    <property type="match status" value="1"/>
</dbReference>
<dbReference type="GO" id="GO:0042110">
    <property type="term" value="P:T cell activation"/>
    <property type="evidence" value="ECO:0007669"/>
    <property type="project" value="TreeGrafter"/>
</dbReference>
<dbReference type="InterPro" id="IPR013783">
    <property type="entry name" value="Ig-like_fold"/>
</dbReference>
<feature type="domain" description="Ig-like" evidence="4">
    <location>
        <begin position="33"/>
        <end position="107"/>
    </location>
</feature>
<dbReference type="InterPro" id="IPR013106">
    <property type="entry name" value="Ig_V-set"/>
</dbReference>
<sequence length="362" mass="40429">MLDFRWIQMSSCLLLVLHFTVTAGQTSVLKRGGEDVTLSCEKVINDQNNCDGTTWVYSLPRVTEATELIRLGQINEGISNKDRLSVTENCSLIIKEVRQEDVGRYVCLQYKKEEQPPTLDHQSQVELSVVIMTESNNTDQVYLICSVVPYDRCRHTVRWLFNGEELDGQPDIFTSNSECSSTLTFVELTKFVYSLQNLFKCKVTDETGKVQQFDFNRQTSGGKKPTEHPPTTTENKGSEDKRDKDSTVTLWPIIVAVVGLVTVLIIVVVVFRWKKGNKRQTDETPGLSLNTTMTPSAPESSPMSADPDEGVSYAISHTRKTNQKAWVPVDVEEVTYSTVNAPSSSSAGASADPYNLYSTITK</sequence>
<dbReference type="RefSeq" id="XP_028252940.1">
    <property type="nucleotide sequence ID" value="XM_028397139.1"/>
</dbReference>
<evidence type="ECO:0000313" key="5">
    <source>
        <dbReference type="Proteomes" id="UP000515145"/>
    </source>
</evidence>
<dbReference type="InterPro" id="IPR036179">
    <property type="entry name" value="Ig-like_dom_sf"/>
</dbReference>
<name>A0A6P7HBY3_9TELE</name>
<feature type="region of interest" description="Disordered" evidence="1">
    <location>
        <begin position="279"/>
        <end position="307"/>
    </location>
</feature>
<organism evidence="5 6">
    <name type="scientific">Parambassis ranga</name>
    <name type="common">Indian glassy fish</name>
    <dbReference type="NCBI Taxonomy" id="210632"/>
    <lineage>
        <taxon>Eukaryota</taxon>
        <taxon>Metazoa</taxon>
        <taxon>Chordata</taxon>
        <taxon>Craniata</taxon>
        <taxon>Vertebrata</taxon>
        <taxon>Euteleostomi</taxon>
        <taxon>Actinopterygii</taxon>
        <taxon>Neopterygii</taxon>
        <taxon>Teleostei</taxon>
        <taxon>Neoteleostei</taxon>
        <taxon>Acanthomorphata</taxon>
        <taxon>Ovalentaria</taxon>
        <taxon>Ambassidae</taxon>
        <taxon>Parambassis</taxon>
    </lineage>
</organism>
<dbReference type="InParanoid" id="A0A6P7HBY3"/>
<dbReference type="SUPFAM" id="SSF48726">
    <property type="entry name" value="Immunoglobulin"/>
    <property type="match status" value="2"/>
</dbReference>
<dbReference type="GO" id="GO:0035723">
    <property type="term" value="P:interleukin-15-mediated signaling pathway"/>
    <property type="evidence" value="ECO:0007669"/>
    <property type="project" value="TreeGrafter"/>
</dbReference>
<evidence type="ECO:0000313" key="6">
    <source>
        <dbReference type="RefSeq" id="XP_028252940.1"/>
    </source>
</evidence>
<dbReference type="Proteomes" id="UP000515145">
    <property type="component" value="Chromosome 24"/>
</dbReference>
<gene>
    <name evidence="6" type="primary">LOC114428583</name>
</gene>
<dbReference type="GO" id="GO:1990782">
    <property type="term" value="F:protein tyrosine kinase binding"/>
    <property type="evidence" value="ECO:0007669"/>
    <property type="project" value="TreeGrafter"/>
</dbReference>
<feature type="compositionally biased region" description="Low complexity" evidence="1">
    <location>
        <begin position="341"/>
        <end position="351"/>
    </location>
</feature>
<dbReference type="AlphaFoldDB" id="A0A6P7HBY3"/>
<accession>A0A6P7HBY3</accession>
<evidence type="ECO:0000256" key="1">
    <source>
        <dbReference type="SAM" id="MobiDB-lite"/>
    </source>
</evidence>
<keyword evidence="5" id="KW-1185">Reference proteome</keyword>
<feature type="compositionally biased region" description="Polar residues" evidence="1">
    <location>
        <begin position="287"/>
        <end position="303"/>
    </location>
</feature>